<reference evidence="1" key="1">
    <citation type="submission" date="2019-02" db="EMBL/GenBank/DDBJ databases">
        <authorList>
            <person name="Gruber-Vodicka R. H."/>
            <person name="Seah K. B. B."/>
        </authorList>
    </citation>
    <scope>NUCLEOTIDE SEQUENCE</scope>
    <source>
        <strain evidence="1">BECK_BZ126</strain>
    </source>
</reference>
<evidence type="ECO:0008006" key="2">
    <source>
        <dbReference type="Google" id="ProtNLM"/>
    </source>
</evidence>
<sequence length="333" mass="38579">MTPEQFEKLLDRVVASLSKVAHPEKDGFSNPKDFEKTALVALEKAVKESDAGIDVGETFHHDAFPDLLANGFGVEIKLTTKDSWRVAGNSIFEGMRDQKAERIYVIFGKMGGRPEVRWARYEDCITHVRISHAPRFVVDMDQKKSTLFEEIGIVYDDFKTMSQEEKMRCVREYHRKNLGEGERLWWFGEEREHTLPIKTRLYRLLDKEEKRRYRAEAAILNPQVCKSGRAKGKYDDAARYLLMEHGVFCSQARDLFSAGSVAGKERGGNYLLRALQDIQDLMRSTARELDAELFLEYWNEECPADQRIKRWLQKADGYAKDWRPSEHLFLGGK</sequence>
<protein>
    <recommendedName>
        <fullName evidence="2">Restriction endonuclease</fullName>
    </recommendedName>
</protein>
<accession>A0A450ZSJ9</accession>
<gene>
    <name evidence="1" type="ORF">BECKTC1821F_GA0114240_101220</name>
</gene>
<organism evidence="1">
    <name type="scientific">Candidatus Kentrum sp. TC</name>
    <dbReference type="NCBI Taxonomy" id="2126339"/>
    <lineage>
        <taxon>Bacteria</taxon>
        <taxon>Pseudomonadati</taxon>
        <taxon>Pseudomonadota</taxon>
        <taxon>Gammaproteobacteria</taxon>
        <taxon>Candidatus Kentrum</taxon>
    </lineage>
</organism>
<proteinExistence type="predicted"/>
<dbReference type="EMBL" id="CAADFW010000012">
    <property type="protein sequence ID" value="VFK56753.1"/>
    <property type="molecule type" value="Genomic_DNA"/>
</dbReference>
<evidence type="ECO:0000313" key="1">
    <source>
        <dbReference type="EMBL" id="VFK56753.1"/>
    </source>
</evidence>
<dbReference type="AlphaFoldDB" id="A0A450ZSJ9"/>
<name>A0A450ZSJ9_9GAMM</name>